<dbReference type="STRING" id="983966.A0A1E4RYD8"/>
<dbReference type="AlphaFoldDB" id="A0A1E4RYD8"/>
<feature type="transmembrane region" description="Helical" evidence="13">
    <location>
        <begin position="87"/>
        <end position="104"/>
    </location>
</feature>
<organism evidence="14 15">
    <name type="scientific">Cyberlindnera jadinii (strain ATCC 18201 / CBS 1600 / BCRC 20928 / JCM 3617 / NBRC 0987 / NRRL Y-1542)</name>
    <name type="common">Torula yeast</name>
    <name type="synonym">Candida utilis</name>
    <dbReference type="NCBI Taxonomy" id="983966"/>
    <lineage>
        <taxon>Eukaryota</taxon>
        <taxon>Fungi</taxon>
        <taxon>Dikarya</taxon>
        <taxon>Ascomycota</taxon>
        <taxon>Saccharomycotina</taxon>
        <taxon>Saccharomycetes</taxon>
        <taxon>Phaffomycetales</taxon>
        <taxon>Phaffomycetaceae</taxon>
        <taxon>Cyberlindnera</taxon>
    </lineage>
</organism>
<comment type="function">
    <text evidence="1">Chaperone required for the export of the chitin synthase CHS3 from the endoplasmic reticulum.</text>
</comment>
<evidence type="ECO:0000256" key="5">
    <source>
        <dbReference type="ARBA" id="ARBA00018354"/>
    </source>
</evidence>
<keyword evidence="10 13" id="KW-1133">Transmembrane helix</keyword>
<evidence type="ECO:0000256" key="13">
    <source>
        <dbReference type="SAM" id="Phobius"/>
    </source>
</evidence>
<evidence type="ECO:0000256" key="11">
    <source>
        <dbReference type="ARBA" id="ARBA00023136"/>
    </source>
</evidence>
<feature type="transmembrane region" description="Helical" evidence="13">
    <location>
        <begin position="154"/>
        <end position="175"/>
    </location>
</feature>
<evidence type="ECO:0000256" key="3">
    <source>
        <dbReference type="ARBA" id="ARBA00009274"/>
    </source>
</evidence>
<dbReference type="Proteomes" id="UP000094389">
    <property type="component" value="Unassembled WGS sequence"/>
</dbReference>
<evidence type="ECO:0000256" key="6">
    <source>
        <dbReference type="ARBA" id="ARBA00022448"/>
    </source>
</evidence>
<accession>A0A1E4RYD8</accession>
<keyword evidence="7 13" id="KW-0812">Transmembrane</keyword>
<dbReference type="PANTHER" id="PTHR35329">
    <property type="entry name" value="CHITIN SYNTHASE EXPORT CHAPERONE"/>
    <property type="match status" value="1"/>
</dbReference>
<dbReference type="PANTHER" id="PTHR35329:SF2">
    <property type="entry name" value="CHITIN SYNTHASE EXPORT CHAPERONE"/>
    <property type="match status" value="1"/>
</dbReference>
<feature type="transmembrane region" description="Helical" evidence="13">
    <location>
        <begin position="256"/>
        <end position="275"/>
    </location>
</feature>
<keyword evidence="12" id="KW-0961">Cell wall biogenesis/degradation</keyword>
<dbReference type="EMBL" id="KV453936">
    <property type="protein sequence ID" value="ODV72095.1"/>
    <property type="molecule type" value="Genomic_DNA"/>
</dbReference>
<comment type="subcellular location">
    <subcellularLocation>
        <location evidence="2">Endoplasmic reticulum membrane</location>
        <topology evidence="2">Multi-pass membrane protein</topology>
    </subcellularLocation>
</comment>
<feature type="transmembrane region" description="Helical" evidence="13">
    <location>
        <begin position="195"/>
        <end position="216"/>
    </location>
</feature>
<dbReference type="GO" id="GO:0071555">
    <property type="term" value="P:cell wall organization"/>
    <property type="evidence" value="ECO:0007669"/>
    <property type="project" value="UniProtKB-KW"/>
</dbReference>
<proteinExistence type="inferred from homology"/>
<dbReference type="GO" id="GO:0006457">
    <property type="term" value="P:protein folding"/>
    <property type="evidence" value="ECO:0007669"/>
    <property type="project" value="TreeGrafter"/>
</dbReference>
<dbReference type="Pfam" id="PF12271">
    <property type="entry name" value="Chs7"/>
    <property type="match status" value="1"/>
</dbReference>
<evidence type="ECO:0000256" key="8">
    <source>
        <dbReference type="ARBA" id="ARBA00022824"/>
    </source>
</evidence>
<dbReference type="GO" id="GO:0005789">
    <property type="term" value="C:endoplasmic reticulum membrane"/>
    <property type="evidence" value="ECO:0007669"/>
    <property type="project" value="UniProtKB-SubCell"/>
</dbReference>
<dbReference type="GO" id="GO:0051082">
    <property type="term" value="F:unfolded protein binding"/>
    <property type="evidence" value="ECO:0007669"/>
    <property type="project" value="TreeGrafter"/>
</dbReference>
<dbReference type="InterPro" id="IPR022057">
    <property type="entry name" value="Chs7"/>
</dbReference>
<evidence type="ECO:0000256" key="1">
    <source>
        <dbReference type="ARBA" id="ARBA00002732"/>
    </source>
</evidence>
<keyword evidence="11 13" id="KW-0472">Membrane</keyword>
<evidence type="ECO:0000256" key="12">
    <source>
        <dbReference type="ARBA" id="ARBA00023316"/>
    </source>
</evidence>
<evidence type="ECO:0000313" key="14">
    <source>
        <dbReference type="EMBL" id="ODV72095.1"/>
    </source>
</evidence>
<dbReference type="GeneID" id="30987287"/>
<evidence type="ECO:0000256" key="4">
    <source>
        <dbReference type="ARBA" id="ARBA00011864"/>
    </source>
</evidence>
<keyword evidence="6" id="KW-0813">Transport</keyword>
<dbReference type="OMA" id="TVWEVKD"/>
<feature type="transmembrane region" description="Helical" evidence="13">
    <location>
        <begin position="223"/>
        <end position="244"/>
    </location>
</feature>
<evidence type="ECO:0000256" key="2">
    <source>
        <dbReference type="ARBA" id="ARBA00004477"/>
    </source>
</evidence>
<dbReference type="OrthoDB" id="2189463at2759"/>
<keyword evidence="9" id="KW-0653">Protein transport</keyword>
<dbReference type="RefSeq" id="XP_020069134.1">
    <property type="nucleotide sequence ID" value="XM_020212891.1"/>
</dbReference>
<sequence>MAFGDFNSLCHNTPLPLCQVVKATTSEQFTHLNEGIIPECYARPIDVANTVIFQIGNAFVNIGALVIMIIIIYNVRSKYTAIGRLEMLFFFYLILALIVATLVVDCGVSPPGTGSYPYFVALQLGLASASCWCLMICGFLGFRMWEDGTKKSMWFLRLSTLALFILTFVISLITFNDWILNNTIDSEHTTGLFVVIYVFNAIFLAIYIVSQILLALLVIKNYWVVGVIGLAVASFIIGQVLMYACSKPICEGVNHYIDGLFFGSLCNLFSIMMLYKFWDMTTDDDLEFSISIDKDGAVLFAER</sequence>
<dbReference type="GO" id="GO:0015031">
    <property type="term" value="P:protein transport"/>
    <property type="evidence" value="ECO:0007669"/>
    <property type="project" value="UniProtKB-KW"/>
</dbReference>
<comment type="similarity">
    <text evidence="3">Belongs to the CHS7 family.</text>
</comment>
<comment type="subunit">
    <text evidence="4">Interacts with CHS3.</text>
</comment>
<keyword evidence="15" id="KW-1185">Reference proteome</keyword>
<evidence type="ECO:0000256" key="10">
    <source>
        <dbReference type="ARBA" id="ARBA00022989"/>
    </source>
</evidence>
<feature type="transmembrane region" description="Helical" evidence="13">
    <location>
        <begin position="51"/>
        <end position="75"/>
    </location>
</feature>
<evidence type="ECO:0000256" key="9">
    <source>
        <dbReference type="ARBA" id="ARBA00022927"/>
    </source>
</evidence>
<evidence type="ECO:0000256" key="7">
    <source>
        <dbReference type="ARBA" id="ARBA00022692"/>
    </source>
</evidence>
<reference evidence="14 15" key="1">
    <citation type="journal article" date="2016" name="Proc. Natl. Acad. Sci. U.S.A.">
        <title>Comparative genomics of biotechnologically important yeasts.</title>
        <authorList>
            <person name="Riley R."/>
            <person name="Haridas S."/>
            <person name="Wolfe K.H."/>
            <person name="Lopes M.R."/>
            <person name="Hittinger C.T."/>
            <person name="Goeker M."/>
            <person name="Salamov A.A."/>
            <person name="Wisecaver J.H."/>
            <person name="Long T.M."/>
            <person name="Calvey C.H."/>
            <person name="Aerts A.L."/>
            <person name="Barry K.W."/>
            <person name="Choi C."/>
            <person name="Clum A."/>
            <person name="Coughlan A.Y."/>
            <person name="Deshpande S."/>
            <person name="Douglass A.P."/>
            <person name="Hanson S.J."/>
            <person name="Klenk H.-P."/>
            <person name="LaButti K.M."/>
            <person name="Lapidus A."/>
            <person name="Lindquist E.A."/>
            <person name="Lipzen A.M."/>
            <person name="Meier-Kolthoff J.P."/>
            <person name="Ohm R.A."/>
            <person name="Otillar R.P."/>
            <person name="Pangilinan J.L."/>
            <person name="Peng Y."/>
            <person name="Rokas A."/>
            <person name="Rosa C.A."/>
            <person name="Scheuner C."/>
            <person name="Sibirny A.A."/>
            <person name="Slot J.C."/>
            <person name="Stielow J.B."/>
            <person name="Sun H."/>
            <person name="Kurtzman C.P."/>
            <person name="Blackwell M."/>
            <person name="Grigoriev I.V."/>
            <person name="Jeffries T.W."/>
        </authorList>
    </citation>
    <scope>NUCLEOTIDE SEQUENCE [LARGE SCALE GENOMIC DNA]</scope>
    <source>
        <strain evidence="15">ATCC 18201 / CBS 1600 / BCRC 20928 / JCM 3617 / NBRC 0987 / NRRL Y-1542</strain>
    </source>
</reference>
<keyword evidence="8" id="KW-0256">Endoplasmic reticulum</keyword>
<feature type="transmembrane region" description="Helical" evidence="13">
    <location>
        <begin position="116"/>
        <end position="142"/>
    </location>
</feature>
<evidence type="ECO:0000313" key="15">
    <source>
        <dbReference type="Proteomes" id="UP000094389"/>
    </source>
</evidence>
<name>A0A1E4RYD8_CYBJN</name>
<gene>
    <name evidence="14" type="ORF">CYBJADRAFT_130034</name>
</gene>
<protein>
    <recommendedName>
        <fullName evidence="5">Chitin synthase export chaperone</fullName>
    </recommendedName>
</protein>